<keyword evidence="1" id="KW-1133">Transmembrane helix</keyword>
<dbReference type="STRING" id="1344003.SAMN05445060_3643"/>
<feature type="transmembrane region" description="Helical" evidence="1">
    <location>
        <begin position="129"/>
        <end position="146"/>
    </location>
</feature>
<dbReference type="PANTHER" id="PTHR39419">
    <property type="entry name" value="SLL0814 PROTEIN"/>
    <property type="match status" value="1"/>
</dbReference>
<reference evidence="2 3" key="1">
    <citation type="submission" date="2017-01" db="EMBL/GenBank/DDBJ databases">
        <authorList>
            <person name="Mah S.A."/>
            <person name="Swanson W.J."/>
            <person name="Moy G.W."/>
            <person name="Vacquier V.D."/>
        </authorList>
    </citation>
    <scope>NUCLEOTIDE SEQUENCE [LARGE SCALE GENOMIC DNA]</scope>
    <source>
        <strain evidence="2 3">CPCC 203464</strain>
    </source>
</reference>
<dbReference type="Proteomes" id="UP000186218">
    <property type="component" value="Unassembled WGS sequence"/>
</dbReference>
<keyword evidence="3" id="KW-1185">Reference proteome</keyword>
<accession>A0A1N7H6Z2</accession>
<feature type="transmembrane region" description="Helical" evidence="1">
    <location>
        <begin position="205"/>
        <end position="225"/>
    </location>
</feature>
<name>A0A1N7H6Z2_9NOCA</name>
<dbReference type="InterPro" id="IPR007354">
    <property type="entry name" value="CruF-like"/>
</dbReference>
<keyword evidence="1" id="KW-0472">Membrane</keyword>
<feature type="transmembrane region" description="Helical" evidence="1">
    <location>
        <begin position="176"/>
        <end position="193"/>
    </location>
</feature>
<protein>
    <submittedName>
        <fullName evidence="2">Putative membrane protein</fullName>
    </submittedName>
</protein>
<evidence type="ECO:0000313" key="2">
    <source>
        <dbReference type="EMBL" id="SIS20647.1"/>
    </source>
</evidence>
<keyword evidence="1" id="KW-0812">Transmembrane</keyword>
<organism evidence="2 3">
    <name type="scientific">Williamsia sterculiae</name>
    <dbReference type="NCBI Taxonomy" id="1344003"/>
    <lineage>
        <taxon>Bacteria</taxon>
        <taxon>Bacillati</taxon>
        <taxon>Actinomycetota</taxon>
        <taxon>Actinomycetes</taxon>
        <taxon>Mycobacteriales</taxon>
        <taxon>Nocardiaceae</taxon>
        <taxon>Williamsia</taxon>
    </lineage>
</organism>
<proteinExistence type="predicted"/>
<dbReference type="Pfam" id="PF04240">
    <property type="entry name" value="Caroten_synth"/>
    <property type="match status" value="1"/>
</dbReference>
<dbReference type="OrthoDB" id="9811293at2"/>
<feature type="transmembrane region" description="Helical" evidence="1">
    <location>
        <begin position="34"/>
        <end position="53"/>
    </location>
</feature>
<dbReference type="AlphaFoldDB" id="A0A1N7H6Z2"/>
<feature type="transmembrane region" description="Helical" evidence="1">
    <location>
        <begin position="231"/>
        <end position="254"/>
    </location>
</feature>
<feature type="transmembrane region" description="Helical" evidence="1">
    <location>
        <begin position="60"/>
        <end position="77"/>
    </location>
</feature>
<dbReference type="EMBL" id="FTNT01000012">
    <property type="protein sequence ID" value="SIS20647.1"/>
    <property type="molecule type" value="Genomic_DNA"/>
</dbReference>
<gene>
    <name evidence="2" type="ORF">SAMN05445060_3643</name>
</gene>
<feature type="transmembrane region" description="Helical" evidence="1">
    <location>
        <begin position="97"/>
        <end position="117"/>
    </location>
</feature>
<dbReference type="PANTHER" id="PTHR39419:SF1">
    <property type="entry name" value="SLL0814 PROTEIN"/>
    <property type="match status" value="1"/>
</dbReference>
<evidence type="ECO:0000313" key="3">
    <source>
        <dbReference type="Proteomes" id="UP000186218"/>
    </source>
</evidence>
<dbReference type="RefSeq" id="WP_076482429.1">
    <property type="nucleotide sequence ID" value="NZ_FTNT01000012.1"/>
</dbReference>
<sequence>MNRPSSTVAVIALGVCIAAQITYPLVTASTRDATTVAVVLAGVVAMVAHARAVGTSRRTVAWMVAVPLVTFVAETVGTRTGFPFGAYHYATDRVGPAVASVPLVVTLAWFVGVYSVWRVACWVFPRRRVVRVVTAVVAMLGWDLYLDPQMVAEGLWTWEHPHPALPGVPDVPLTNYAGWVLVAVVVFALVAVLDRVRGGHRGFPVVPGVWFAWTWLGSALAHLVFLDDRQLAVGVPYGLVAMGVLGVPAAIRAIEKRTGRTR</sequence>
<evidence type="ECO:0000256" key="1">
    <source>
        <dbReference type="SAM" id="Phobius"/>
    </source>
</evidence>